<name>A0A8H3EHQ0_9LECA</name>
<dbReference type="Pfam" id="PF03928">
    <property type="entry name" value="HbpS-like"/>
    <property type="match status" value="1"/>
</dbReference>
<comment type="caution">
    <text evidence="2">The sequence shown here is derived from an EMBL/GenBank/DDBJ whole genome shotgun (WGS) entry which is preliminary data.</text>
</comment>
<protein>
    <submittedName>
        <fullName evidence="2">Uncharacterized protein</fullName>
    </submittedName>
</protein>
<dbReference type="InterPro" id="IPR010371">
    <property type="entry name" value="YBR137W-like"/>
</dbReference>
<dbReference type="SUPFAM" id="SSF143744">
    <property type="entry name" value="GlcG-like"/>
    <property type="match status" value="1"/>
</dbReference>
<dbReference type="Proteomes" id="UP000664169">
    <property type="component" value="Unassembled WGS sequence"/>
</dbReference>
<organism evidence="2 3">
    <name type="scientific">Gomphillus americanus</name>
    <dbReference type="NCBI Taxonomy" id="1940652"/>
    <lineage>
        <taxon>Eukaryota</taxon>
        <taxon>Fungi</taxon>
        <taxon>Dikarya</taxon>
        <taxon>Ascomycota</taxon>
        <taxon>Pezizomycotina</taxon>
        <taxon>Lecanoromycetes</taxon>
        <taxon>OSLEUM clade</taxon>
        <taxon>Ostropomycetidae</taxon>
        <taxon>Ostropales</taxon>
        <taxon>Graphidaceae</taxon>
        <taxon>Gomphilloideae</taxon>
        <taxon>Gomphillus</taxon>
    </lineage>
</organism>
<dbReference type="AlphaFoldDB" id="A0A8H3EHQ0"/>
<dbReference type="OrthoDB" id="2209940at2759"/>
<dbReference type="PANTHER" id="PTHR28255:SF1">
    <property type="entry name" value="UPF0303 PROTEIN YBR137W"/>
    <property type="match status" value="1"/>
</dbReference>
<feature type="compositionally biased region" description="Polar residues" evidence="1">
    <location>
        <begin position="1"/>
        <end position="13"/>
    </location>
</feature>
<accession>A0A8H3EHQ0</accession>
<dbReference type="GO" id="GO:0006620">
    <property type="term" value="P:post-translational protein targeting to endoplasmic reticulum membrane"/>
    <property type="evidence" value="ECO:0007669"/>
    <property type="project" value="TreeGrafter"/>
</dbReference>
<dbReference type="InterPro" id="IPR005624">
    <property type="entry name" value="PduO/GlcC-like"/>
</dbReference>
<sequence length="235" mass="25272">MTSQEPPSNSSGIKESIRLPVRQTSMPSPLSSSSPQPPPSTDKVNEPFGLFARHIGGMQPDPIGAPLMELEAILAHESSLPFRAFTADTAFALGTHLRNRLHAITPKPAVVSITLANSNQLLFHACTHPGVTPDSDQWVARKRRTVLRFGCSSWAMGRKFDGDEKKFAEKYGLGASAAEYAIHGGAVPVRVEGVEGVIAVVVVSGLTQEEDHQVVIEGLEDCKLEMAKSGNFFSI</sequence>
<evidence type="ECO:0000256" key="1">
    <source>
        <dbReference type="SAM" id="MobiDB-lite"/>
    </source>
</evidence>
<dbReference type="PANTHER" id="PTHR28255">
    <property type="match status" value="1"/>
</dbReference>
<evidence type="ECO:0000313" key="3">
    <source>
        <dbReference type="Proteomes" id="UP000664169"/>
    </source>
</evidence>
<reference evidence="2" key="1">
    <citation type="submission" date="2021-03" db="EMBL/GenBank/DDBJ databases">
        <authorList>
            <person name="Tagirdzhanova G."/>
        </authorList>
    </citation>
    <scope>NUCLEOTIDE SEQUENCE</scope>
</reference>
<feature type="compositionally biased region" description="Low complexity" evidence="1">
    <location>
        <begin position="25"/>
        <end position="34"/>
    </location>
</feature>
<dbReference type="GO" id="GO:0072380">
    <property type="term" value="C:TRC complex"/>
    <property type="evidence" value="ECO:0007669"/>
    <property type="project" value="TreeGrafter"/>
</dbReference>
<feature type="region of interest" description="Disordered" evidence="1">
    <location>
        <begin position="1"/>
        <end position="47"/>
    </location>
</feature>
<dbReference type="EMBL" id="CAJPDQ010000003">
    <property type="protein sequence ID" value="CAF9906769.1"/>
    <property type="molecule type" value="Genomic_DNA"/>
</dbReference>
<dbReference type="Gene3D" id="3.30.450.150">
    <property type="entry name" value="Haem-degrading domain"/>
    <property type="match status" value="1"/>
</dbReference>
<keyword evidence="3" id="KW-1185">Reference proteome</keyword>
<evidence type="ECO:0000313" key="2">
    <source>
        <dbReference type="EMBL" id="CAF9906769.1"/>
    </source>
</evidence>
<dbReference type="InterPro" id="IPR038084">
    <property type="entry name" value="PduO/GlcC-like_sf"/>
</dbReference>
<gene>
    <name evidence="2" type="ORF">GOMPHAMPRED_004918</name>
</gene>
<proteinExistence type="predicted"/>